<accession>A0A2N6QEK2</accession>
<evidence type="ECO:0000313" key="3">
    <source>
        <dbReference type="Proteomes" id="UP000235748"/>
    </source>
</evidence>
<feature type="transmembrane region" description="Helical" evidence="1">
    <location>
        <begin position="67"/>
        <end position="89"/>
    </location>
</feature>
<dbReference type="RefSeq" id="WP_070502690.1">
    <property type="nucleotide sequence ID" value="NZ_JAASJD010000007.1"/>
</dbReference>
<keyword evidence="1" id="KW-0472">Membrane</keyword>
<sequence>MEKRHPLYGLLVILLIVFLAIGFLTHILWLTTLLAVMCYLLIIFVGWQEIRSNIANHVINERLELIYLWYVILEIMMGAIFIGFLFVMFKQYQETVSFILPSAMLNAFALQYYLKMGNNHKSAKKVVSRKIVRRLLPVVLVGNPLLVLSSSYMMSVDYTILGIIGLLLWLTLIFSSSILANRYDIKE</sequence>
<reference evidence="2 3" key="1">
    <citation type="submission" date="2017-09" db="EMBL/GenBank/DDBJ databases">
        <title>Bacterial strain isolated from the female urinary microbiota.</title>
        <authorList>
            <person name="Thomas-White K."/>
            <person name="Kumar N."/>
            <person name="Forster S."/>
            <person name="Putonti C."/>
            <person name="Lawley T."/>
            <person name="Wolfe A.J."/>
        </authorList>
    </citation>
    <scope>NUCLEOTIDE SEQUENCE [LARGE SCALE GENOMIC DNA]</scope>
    <source>
        <strain evidence="2 3">UMB0834</strain>
    </source>
</reference>
<feature type="transmembrane region" description="Helical" evidence="1">
    <location>
        <begin position="160"/>
        <end position="180"/>
    </location>
</feature>
<keyword evidence="1" id="KW-1133">Transmembrane helix</keyword>
<organism evidence="2 3">
    <name type="scientific">Staphylococcus pettenkoferi</name>
    <dbReference type="NCBI Taxonomy" id="170573"/>
    <lineage>
        <taxon>Bacteria</taxon>
        <taxon>Bacillati</taxon>
        <taxon>Bacillota</taxon>
        <taxon>Bacilli</taxon>
        <taxon>Bacillales</taxon>
        <taxon>Staphylococcaceae</taxon>
        <taxon>Staphylococcus</taxon>
    </lineage>
</organism>
<keyword evidence="1" id="KW-0812">Transmembrane</keyword>
<feature type="transmembrane region" description="Helical" evidence="1">
    <location>
        <begin position="7"/>
        <end position="24"/>
    </location>
</feature>
<feature type="transmembrane region" description="Helical" evidence="1">
    <location>
        <begin position="135"/>
        <end position="154"/>
    </location>
</feature>
<dbReference type="Proteomes" id="UP000235748">
    <property type="component" value="Unassembled WGS sequence"/>
</dbReference>
<feature type="transmembrane region" description="Helical" evidence="1">
    <location>
        <begin position="95"/>
        <end position="114"/>
    </location>
</feature>
<evidence type="ECO:0000313" key="2">
    <source>
        <dbReference type="EMBL" id="PMC17993.1"/>
    </source>
</evidence>
<protein>
    <submittedName>
        <fullName evidence="2">Uncharacterized protein</fullName>
    </submittedName>
</protein>
<evidence type="ECO:0000256" key="1">
    <source>
        <dbReference type="SAM" id="Phobius"/>
    </source>
</evidence>
<dbReference type="AlphaFoldDB" id="A0A2N6QEK2"/>
<feature type="transmembrane region" description="Helical" evidence="1">
    <location>
        <begin position="30"/>
        <end position="47"/>
    </location>
</feature>
<dbReference type="EMBL" id="PNGG01000005">
    <property type="protein sequence ID" value="PMC17993.1"/>
    <property type="molecule type" value="Genomic_DNA"/>
</dbReference>
<proteinExistence type="predicted"/>
<gene>
    <name evidence="2" type="ORF">CJ235_09185</name>
</gene>
<comment type="caution">
    <text evidence="2">The sequence shown here is derived from an EMBL/GenBank/DDBJ whole genome shotgun (WGS) entry which is preliminary data.</text>
</comment>
<name>A0A2N6QEK2_9STAP</name>